<dbReference type="FunFam" id="2.60.40.820:FF:000016">
    <property type="entry name" value="T-box transcription factor TBX2-A"/>
    <property type="match status" value="1"/>
</dbReference>
<keyword evidence="4" id="KW-0804">Transcription</keyword>
<dbReference type="InterPro" id="IPR048387">
    <property type="entry name" value="TBX2_3_RD"/>
</dbReference>
<protein>
    <submittedName>
        <fullName evidence="9">T-box transcription factor 2a</fullName>
    </submittedName>
</protein>
<name>A0A3P9H636_ORYLA</name>
<dbReference type="PRINTS" id="PR00937">
    <property type="entry name" value="TBOX"/>
</dbReference>
<comment type="subcellular location">
    <subcellularLocation>
        <location evidence="1 6">Nucleus</location>
    </subcellularLocation>
</comment>
<dbReference type="Ensembl" id="ENSORLT00015009809.1">
    <property type="protein sequence ID" value="ENSORLP00015003118.1"/>
    <property type="gene ID" value="ENSORLG00015003853.1"/>
</dbReference>
<dbReference type="PROSITE" id="PS50252">
    <property type="entry name" value="TBOX_3"/>
    <property type="match status" value="1"/>
</dbReference>
<dbReference type="SUPFAM" id="SSF49417">
    <property type="entry name" value="p53-like transcription factors"/>
    <property type="match status" value="1"/>
</dbReference>
<dbReference type="GO" id="GO:0005634">
    <property type="term" value="C:nucleus"/>
    <property type="evidence" value="ECO:0007669"/>
    <property type="project" value="UniProtKB-SubCell"/>
</dbReference>
<dbReference type="CDD" id="cd20188">
    <property type="entry name" value="T-box_TBX2_3-like"/>
    <property type="match status" value="1"/>
</dbReference>
<evidence type="ECO:0000256" key="4">
    <source>
        <dbReference type="ARBA" id="ARBA00023163"/>
    </source>
</evidence>
<dbReference type="GO" id="GO:0045893">
    <property type="term" value="P:positive regulation of DNA-templated transcription"/>
    <property type="evidence" value="ECO:0007669"/>
    <property type="project" value="InterPro"/>
</dbReference>
<evidence type="ECO:0000256" key="7">
    <source>
        <dbReference type="SAM" id="MobiDB-lite"/>
    </source>
</evidence>
<proteinExistence type="predicted"/>
<dbReference type="InterPro" id="IPR018186">
    <property type="entry name" value="TF_T-box_CS"/>
</dbReference>
<evidence type="ECO:0000313" key="10">
    <source>
        <dbReference type="Proteomes" id="UP000265200"/>
    </source>
</evidence>
<reference evidence="9" key="4">
    <citation type="submission" date="2025-09" db="UniProtKB">
        <authorList>
            <consortium name="Ensembl"/>
        </authorList>
    </citation>
    <scope>IDENTIFICATION</scope>
    <source>
        <strain evidence="9">HSOK</strain>
    </source>
</reference>
<feature type="compositionally biased region" description="Polar residues" evidence="7">
    <location>
        <begin position="306"/>
        <end position="320"/>
    </location>
</feature>
<dbReference type="PROSITE" id="PS01264">
    <property type="entry name" value="TBOX_2"/>
    <property type="match status" value="1"/>
</dbReference>
<dbReference type="SMART" id="SM00425">
    <property type="entry name" value="TBOX"/>
    <property type="match status" value="1"/>
</dbReference>
<evidence type="ECO:0000259" key="8">
    <source>
        <dbReference type="PROSITE" id="PS50252"/>
    </source>
</evidence>
<dbReference type="InterPro" id="IPR008967">
    <property type="entry name" value="p53-like_TF_DNA-bd_sf"/>
</dbReference>
<dbReference type="Pfam" id="PF00907">
    <property type="entry name" value="T-box"/>
    <property type="match status" value="1"/>
</dbReference>
<reference key="1">
    <citation type="journal article" date="2007" name="Nature">
        <title>The medaka draft genome and insights into vertebrate genome evolution.</title>
        <authorList>
            <person name="Kasahara M."/>
            <person name="Naruse K."/>
            <person name="Sasaki S."/>
            <person name="Nakatani Y."/>
            <person name="Qu W."/>
            <person name="Ahsan B."/>
            <person name="Yamada T."/>
            <person name="Nagayasu Y."/>
            <person name="Doi K."/>
            <person name="Kasai Y."/>
            <person name="Jindo T."/>
            <person name="Kobayashi D."/>
            <person name="Shimada A."/>
            <person name="Toyoda A."/>
            <person name="Kuroki Y."/>
            <person name="Fujiyama A."/>
            <person name="Sasaki T."/>
            <person name="Shimizu A."/>
            <person name="Asakawa S."/>
            <person name="Shimizu N."/>
            <person name="Hashimoto S."/>
            <person name="Yang J."/>
            <person name="Lee Y."/>
            <person name="Matsushima K."/>
            <person name="Sugano S."/>
            <person name="Sakaizumi M."/>
            <person name="Narita T."/>
            <person name="Ohishi K."/>
            <person name="Haga S."/>
            <person name="Ohta F."/>
            <person name="Nomoto H."/>
            <person name="Nogata K."/>
            <person name="Morishita T."/>
            <person name="Endo T."/>
            <person name="Shin-I T."/>
            <person name="Takeda H."/>
            <person name="Morishita S."/>
            <person name="Kohara Y."/>
        </authorList>
    </citation>
    <scope>NUCLEOTIDE SEQUENCE [LARGE SCALE GENOMIC DNA]</scope>
    <source>
        <strain>Hd-rR</strain>
    </source>
</reference>
<evidence type="ECO:0000256" key="1">
    <source>
        <dbReference type="ARBA" id="ARBA00004123"/>
    </source>
</evidence>
<dbReference type="Gene3D" id="2.60.40.820">
    <property type="entry name" value="Transcription factor, T-box"/>
    <property type="match status" value="1"/>
</dbReference>
<dbReference type="InterPro" id="IPR001699">
    <property type="entry name" value="TF_T-box"/>
</dbReference>
<dbReference type="PROSITE" id="PS01283">
    <property type="entry name" value="TBOX_1"/>
    <property type="match status" value="1"/>
</dbReference>
<dbReference type="PANTHER" id="PTHR11267:SF82">
    <property type="entry name" value="T-BOX TRANSCRIPTION FACTOR TBX2"/>
    <property type="match status" value="1"/>
</dbReference>
<accession>A0A3P9H636</accession>
<dbReference type="InterPro" id="IPR036960">
    <property type="entry name" value="T-box_sf"/>
</dbReference>
<comment type="caution">
    <text evidence="6">Lacks conserved residue(s) required for the propagation of feature annotation.</text>
</comment>
<evidence type="ECO:0000256" key="6">
    <source>
        <dbReference type="PROSITE-ProRule" id="PRU00201"/>
    </source>
</evidence>
<evidence type="ECO:0000313" key="9">
    <source>
        <dbReference type="Ensembl" id="ENSORLP00015003118.1"/>
    </source>
</evidence>
<feature type="domain" description="T-box" evidence="8">
    <location>
        <begin position="75"/>
        <end position="253"/>
    </location>
</feature>
<keyword evidence="3 6" id="KW-0238">DNA-binding</keyword>
<keyword evidence="5 6" id="KW-0539">Nucleus</keyword>
<dbReference type="Proteomes" id="UP000265200">
    <property type="component" value="Chromosome 14"/>
</dbReference>
<evidence type="ECO:0000256" key="5">
    <source>
        <dbReference type="ARBA" id="ARBA00023242"/>
    </source>
</evidence>
<organism evidence="9 10">
    <name type="scientific">Oryzias latipes</name>
    <name type="common">Japanese rice fish</name>
    <name type="synonym">Japanese killifish</name>
    <dbReference type="NCBI Taxonomy" id="8090"/>
    <lineage>
        <taxon>Eukaryota</taxon>
        <taxon>Metazoa</taxon>
        <taxon>Chordata</taxon>
        <taxon>Craniata</taxon>
        <taxon>Vertebrata</taxon>
        <taxon>Euteleostomi</taxon>
        <taxon>Actinopterygii</taxon>
        <taxon>Neopterygii</taxon>
        <taxon>Teleostei</taxon>
        <taxon>Neoteleostei</taxon>
        <taxon>Acanthomorphata</taxon>
        <taxon>Ovalentaria</taxon>
        <taxon>Atherinomorphae</taxon>
        <taxon>Beloniformes</taxon>
        <taxon>Adrianichthyidae</taxon>
        <taxon>Oryziinae</taxon>
        <taxon>Oryzias</taxon>
    </lineage>
</organism>
<evidence type="ECO:0000256" key="2">
    <source>
        <dbReference type="ARBA" id="ARBA00023015"/>
    </source>
</evidence>
<dbReference type="GO" id="GO:0003700">
    <property type="term" value="F:DNA-binding transcription factor activity"/>
    <property type="evidence" value="ECO:0007669"/>
    <property type="project" value="InterPro"/>
</dbReference>
<evidence type="ECO:0000256" key="3">
    <source>
        <dbReference type="ARBA" id="ARBA00023125"/>
    </source>
</evidence>
<sequence length="617" mass="69065">MAYDPLQLRPADPLSFPALVRGAHPSFLPTVTLPDVAWLAGSLSLQPTRLSAVHPQPLESPQREEWLDDDPKVTLDSRNLWSQFHKMGTEMVITKSGRRMFPPFKVRVEGLNERAKYILLMDIVSVDDYRYKFQNFRWTVAGKADPEMPKRMYIHPDSPSRGEQWMSKLVAFHKLKLTNNVSDKHGFTILNSMHKYQPRFHIVKASDIMKLPFSTFRTYVFPETEFIAVTAYQNDKITKLKIDNNPFAKGFRDIGNGRRQKRGSQLDMSFLQENQSDACDCADSEDSCEQPSTSETLYSPPELLNSPLNSTPTNQGGLTDSDTDCPAEASFSLPALPSARSLKSKGILNNKSDQSKHSNCWDLGKSVSDDQPILDSSKKQIQTQILPEMLQPWGTSSLIDDPCRTLDFSSVGDQPFVRLEKPLLLQPGQMSLGPIGLSTRGFGPGVSSFTRVSDLSSGTCGSKMKLEGSPFRGMLSYDCCDMDSPGGISAVFSSCSASSSLIRNQSHSNSWPCLRFSPYQTPLSFRSCHNPHTARLPEWTQSKPELCKSNRGDSSQVFDLYNYKTNAKQRPVSHLRGPSINCSATVRWLLIGVEKHARALDFSVMSAVVRKKQFAFY</sequence>
<feature type="region of interest" description="Disordered" evidence="7">
    <location>
        <begin position="281"/>
        <end position="330"/>
    </location>
</feature>
<dbReference type="Pfam" id="PF20627">
    <property type="entry name" value="TBX2-3_RD"/>
    <property type="match status" value="1"/>
</dbReference>
<dbReference type="GO" id="GO:0000978">
    <property type="term" value="F:RNA polymerase II cis-regulatory region sequence-specific DNA binding"/>
    <property type="evidence" value="ECO:0007669"/>
    <property type="project" value="InterPro"/>
</dbReference>
<dbReference type="PANTHER" id="PTHR11267">
    <property type="entry name" value="T-BOX PROTEIN-RELATED"/>
    <property type="match status" value="1"/>
</dbReference>
<dbReference type="InterPro" id="IPR046360">
    <property type="entry name" value="T-box_DNA-bd"/>
</dbReference>
<keyword evidence="2" id="KW-0805">Transcription regulation</keyword>
<reference evidence="9 10" key="2">
    <citation type="submission" date="2017-04" db="EMBL/GenBank/DDBJ databases">
        <title>CpG methylation of centromeres and impact of large insertions on vertebrate speciation.</title>
        <authorList>
            <person name="Ichikawa K."/>
            <person name="Yoshimura J."/>
            <person name="Morishita S."/>
        </authorList>
    </citation>
    <scope>NUCLEOTIDE SEQUENCE</scope>
    <source>
        <strain evidence="9 10">HSOK</strain>
    </source>
</reference>
<dbReference type="AlphaFoldDB" id="A0A3P9H636"/>
<reference evidence="9" key="3">
    <citation type="submission" date="2025-08" db="UniProtKB">
        <authorList>
            <consortium name="Ensembl"/>
        </authorList>
    </citation>
    <scope>IDENTIFICATION</scope>
    <source>
        <strain evidence="9">HSOK</strain>
    </source>
</reference>